<evidence type="ECO:0000256" key="1">
    <source>
        <dbReference type="ARBA" id="ARBA00023015"/>
    </source>
</evidence>
<organism evidence="5 6">
    <name type="scientific">Bacteroides eggerthii</name>
    <dbReference type="NCBI Taxonomy" id="28111"/>
    <lineage>
        <taxon>Bacteria</taxon>
        <taxon>Pseudomonadati</taxon>
        <taxon>Bacteroidota</taxon>
        <taxon>Bacteroidia</taxon>
        <taxon>Bacteroidales</taxon>
        <taxon>Bacteroidaceae</taxon>
        <taxon>Bacteroides</taxon>
    </lineage>
</organism>
<dbReference type="PROSITE" id="PS00041">
    <property type="entry name" value="HTH_ARAC_FAMILY_1"/>
    <property type="match status" value="1"/>
</dbReference>
<dbReference type="InterPro" id="IPR014710">
    <property type="entry name" value="RmlC-like_jellyroll"/>
</dbReference>
<feature type="domain" description="HTH araC/xylS-type" evidence="4">
    <location>
        <begin position="192"/>
        <end position="290"/>
    </location>
</feature>
<dbReference type="SUPFAM" id="SSF46689">
    <property type="entry name" value="Homeodomain-like"/>
    <property type="match status" value="2"/>
</dbReference>
<dbReference type="PANTHER" id="PTHR43280">
    <property type="entry name" value="ARAC-FAMILY TRANSCRIPTIONAL REGULATOR"/>
    <property type="match status" value="1"/>
</dbReference>
<dbReference type="PANTHER" id="PTHR43280:SF28">
    <property type="entry name" value="HTH-TYPE TRANSCRIPTIONAL ACTIVATOR RHAS"/>
    <property type="match status" value="1"/>
</dbReference>
<protein>
    <submittedName>
        <fullName evidence="5">Transcriptional regulator</fullName>
    </submittedName>
</protein>
<dbReference type="InterPro" id="IPR020449">
    <property type="entry name" value="Tscrpt_reg_AraC-type_HTH"/>
</dbReference>
<gene>
    <name evidence="5" type="primary">araC_2</name>
    <name evidence="5" type="ORF">NCTC11155_02073</name>
</gene>
<evidence type="ECO:0000256" key="3">
    <source>
        <dbReference type="ARBA" id="ARBA00023163"/>
    </source>
</evidence>
<evidence type="ECO:0000256" key="2">
    <source>
        <dbReference type="ARBA" id="ARBA00023125"/>
    </source>
</evidence>
<dbReference type="GO" id="GO:0003700">
    <property type="term" value="F:DNA-binding transcription factor activity"/>
    <property type="evidence" value="ECO:0007669"/>
    <property type="project" value="InterPro"/>
</dbReference>
<dbReference type="Gene3D" id="2.60.120.10">
    <property type="entry name" value="Jelly Rolls"/>
    <property type="match status" value="1"/>
</dbReference>
<dbReference type="EMBL" id="UFSX01000002">
    <property type="protein sequence ID" value="SUV42699.1"/>
    <property type="molecule type" value="Genomic_DNA"/>
</dbReference>
<evidence type="ECO:0000259" key="4">
    <source>
        <dbReference type="PROSITE" id="PS01124"/>
    </source>
</evidence>
<keyword evidence="2" id="KW-0238">DNA-binding</keyword>
<dbReference type="InterPro" id="IPR018062">
    <property type="entry name" value="HTH_AraC-typ_CS"/>
</dbReference>
<dbReference type="Gene3D" id="1.10.10.60">
    <property type="entry name" value="Homeodomain-like"/>
    <property type="match status" value="2"/>
</dbReference>
<proteinExistence type="predicted"/>
<dbReference type="AlphaFoldDB" id="A0A380Z6L4"/>
<dbReference type="PRINTS" id="PR00032">
    <property type="entry name" value="HTHARAC"/>
</dbReference>
<evidence type="ECO:0000313" key="5">
    <source>
        <dbReference type="EMBL" id="SUV42699.1"/>
    </source>
</evidence>
<dbReference type="Pfam" id="PF12833">
    <property type="entry name" value="HTH_18"/>
    <property type="match status" value="1"/>
</dbReference>
<dbReference type="GO" id="GO:0043565">
    <property type="term" value="F:sequence-specific DNA binding"/>
    <property type="evidence" value="ECO:0007669"/>
    <property type="project" value="InterPro"/>
</dbReference>
<dbReference type="STRING" id="483216.BACEGG_00146"/>
<dbReference type="SMART" id="SM00342">
    <property type="entry name" value="HTH_ARAC"/>
    <property type="match status" value="1"/>
</dbReference>
<accession>A0A380Z6L4</accession>
<dbReference type="PROSITE" id="PS01124">
    <property type="entry name" value="HTH_ARAC_FAMILY_2"/>
    <property type="match status" value="1"/>
</dbReference>
<sequence length="292" mass="34616">MANTLKNMNLQVEQLHPLVLNVGKAVHDADWNWKNVSSPFTRLYYVEAGTARIELPDGVHVLSPGYMYFIPAFTKHSNICDSHFVHYYLHIYEEYHLDENWLDQLDIPFEIQASKLDYFLFERLCEINSHMSLKQSDPVTYDNNPTLMKNLLVNKQRTFYDKIESRGIVFQLLSHFFRQAQSKVEIKDQRIRKAVFYIRQHIHENIDLDALVAKSCLSKDHFIRLFKKETGIPPLQYINQRKIEKAQLILVTETLTVKEIAYSLAFEDYSYFNRLFKKITGVTPQQYRYSYQ</sequence>
<dbReference type="Proteomes" id="UP000254424">
    <property type="component" value="Unassembled WGS sequence"/>
</dbReference>
<keyword evidence="1" id="KW-0805">Transcription regulation</keyword>
<dbReference type="InterPro" id="IPR037923">
    <property type="entry name" value="HTH-like"/>
</dbReference>
<reference evidence="5 6" key="1">
    <citation type="submission" date="2018-06" db="EMBL/GenBank/DDBJ databases">
        <authorList>
            <consortium name="Pathogen Informatics"/>
            <person name="Doyle S."/>
        </authorList>
    </citation>
    <scope>NUCLEOTIDE SEQUENCE [LARGE SCALE GENOMIC DNA]</scope>
    <source>
        <strain evidence="5 6">NCTC11155</strain>
    </source>
</reference>
<dbReference type="InterPro" id="IPR009057">
    <property type="entry name" value="Homeodomain-like_sf"/>
</dbReference>
<evidence type="ECO:0000313" key="6">
    <source>
        <dbReference type="Proteomes" id="UP000254424"/>
    </source>
</evidence>
<dbReference type="InterPro" id="IPR018060">
    <property type="entry name" value="HTH_AraC"/>
</dbReference>
<name>A0A380Z6L4_9BACE</name>
<keyword evidence="3" id="KW-0804">Transcription</keyword>
<dbReference type="SUPFAM" id="SSF51215">
    <property type="entry name" value="Regulatory protein AraC"/>
    <property type="match status" value="1"/>
</dbReference>